<keyword evidence="2" id="KW-1185">Reference proteome</keyword>
<accession>A0A834H2Q7</accession>
<dbReference type="SUPFAM" id="SSF52540">
    <property type="entry name" value="P-loop containing nucleoside triphosphate hydrolases"/>
    <property type="match status" value="1"/>
</dbReference>
<dbReference type="OrthoDB" id="1863831at2759"/>
<dbReference type="InterPro" id="IPR027417">
    <property type="entry name" value="P-loop_NTPase"/>
</dbReference>
<name>A0A834H2Q7_RHOSS</name>
<gene>
    <name evidence="1" type="ORF">RHSIM_Rhsim03G0086700</name>
</gene>
<dbReference type="EMBL" id="WJXA01000003">
    <property type="protein sequence ID" value="KAF7147172.1"/>
    <property type="molecule type" value="Genomic_DNA"/>
</dbReference>
<dbReference type="Gene3D" id="3.40.50.300">
    <property type="entry name" value="P-loop containing nucleotide triphosphate hydrolases"/>
    <property type="match status" value="1"/>
</dbReference>
<proteinExistence type="predicted"/>
<dbReference type="AlphaFoldDB" id="A0A834H2Q7"/>
<comment type="caution">
    <text evidence="1">The sequence shown here is derived from an EMBL/GenBank/DDBJ whole genome shotgun (WGS) entry which is preliminary data.</text>
</comment>
<dbReference type="PANTHER" id="PTHR19248">
    <property type="entry name" value="ATP-BINDING TRANSPORT PROTEIN-RELATED"/>
    <property type="match status" value="1"/>
</dbReference>
<reference evidence="1" key="1">
    <citation type="submission" date="2019-11" db="EMBL/GenBank/DDBJ databases">
        <authorList>
            <person name="Liu Y."/>
            <person name="Hou J."/>
            <person name="Li T.-Q."/>
            <person name="Guan C.-H."/>
            <person name="Wu X."/>
            <person name="Wu H.-Z."/>
            <person name="Ling F."/>
            <person name="Zhang R."/>
            <person name="Shi X.-G."/>
            <person name="Ren J.-P."/>
            <person name="Chen E.-F."/>
            <person name="Sun J.-M."/>
        </authorList>
    </citation>
    <scope>NUCLEOTIDE SEQUENCE</scope>
    <source>
        <strain evidence="1">Adult_tree_wgs_1</strain>
        <tissue evidence="1">Leaves</tissue>
    </source>
</reference>
<evidence type="ECO:0000313" key="2">
    <source>
        <dbReference type="Proteomes" id="UP000626092"/>
    </source>
</evidence>
<dbReference type="InterPro" id="IPR013283">
    <property type="entry name" value="RLI1"/>
</dbReference>
<dbReference type="Proteomes" id="UP000626092">
    <property type="component" value="Unassembled WGS sequence"/>
</dbReference>
<evidence type="ECO:0000313" key="1">
    <source>
        <dbReference type="EMBL" id="KAF7147172.1"/>
    </source>
</evidence>
<protein>
    <submittedName>
        <fullName evidence="1">Uncharacterized protein</fullName>
    </submittedName>
</protein>
<organism evidence="1 2">
    <name type="scientific">Rhododendron simsii</name>
    <name type="common">Sims's rhododendron</name>
    <dbReference type="NCBI Taxonomy" id="118357"/>
    <lineage>
        <taxon>Eukaryota</taxon>
        <taxon>Viridiplantae</taxon>
        <taxon>Streptophyta</taxon>
        <taxon>Embryophyta</taxon>
        <taxon>Tracheophyta</taxon>
        <taxon>Spermatophyta</taxon>
        <taxon>Magnoliopsida</taxon>
        <taxon>eudicotyledons</taxon>
        <taxon>Gunneridae</taxon>
        <taxon>Pentapetalae</taxon>
        <taxon>asterids</taxon>
        <taxon>Ericales</taxon>
        <taxon>Ericaceae</taxon>
        <taxon>Ericoideae</taxon>
        <taxon>Rhodoreae</taxon>
        <taxon>Rhododendron</taxon>
    </lineage>
</organism>
<sequence length="107" mass="12403">MCSNRKMKERLCVDLELNQFLDHNAGDISDGELQRFTIAVVAIQNEERYMFDEPASYLDVKQRLKAAQCQTASIVLWSNWQNVPAYLLKLDVLEDSDLEIPEFNVSY</sequence>